<dbReference type="PANTHER" id="PTHR13903">
    <property type="entry name" value="PIRIN-RELATED"/>
    <property type="match status" value="1"/>
</dbReference>
<dbReference type="InterPro" id="IPR011051">
    <property type="entry name" value="RmlC_Cupin_sf"/>
</dbReference>
<dbReference type="RefSeq" id="WP_249044565.1">
    <property type="nucleotide sequence ID" value="NZ_JAGIOO010000001.1"/>
</dbReference>
<dbReference type="Gene3D" id="2.60.120.10">
    <property type="entry name" value="Jelly Rolls"/>
    <property type="match status" value="2"/>
</dbReference>
<reference evidence="5 6" key="1">
    <citation type="submission" date="2021-03" db="EMBL/GenBank/DDBJ databases">
        <title>Sequencing the genomes of 1000 actinobacteria strains.</title>
        <authorList>
            <person name="Klenk H.-P."/>
        </authorList>
    </citation>
    <scope>NUCLEOTIDE SEQUENCE [LARGE SCALE GENOMIC DNA]</scope>
    <source>
        <strain evidence="5 6">DSM 44580</strain>
    </source>
</reference>
<evidence type="ECO:0000313" key="6">
    <source>
        <dbReference type="Proteomes" id="UP001519363"/>
    </source>
</evidence>
<name>A0ABS5A934_9PSEU</name>
<protein>
    <submittedName>
        <fullName evidence="5">Redox-sensitive bicupin YhaK (Pirin superfamily)</fullName>
    </submittedName>
</protein>
<comment type="similarity">
    <text evidence="1 2">Belongs to the pirin family.</text>
</comment>
<dbReference type="CDD" id="cd02247">
    <property type="entry name" value="cupin_pirin_C"/>
    <property type="match status" value="1"/>
</dbReference>
<comment type="caution">
    <text evidence="5">The sequence shown here is derived from an EMBL/GenBank/DDBJ whole genome shotgun (WGS) entry which is preliminary data.</text>
</comment>
<evidence type="ECO:0000256" key="2">
    <source>
        <dbReference type="RuleBase" id="RU003457"/>
    </source>
</evidence>
<evidence type="ECO:0000259" key="4">
    <source>
        <dbReference type="Pfam" id="PF05726"/>
    </source>
</evidence>
<dbReference type="Pfam" id="PF02678">
    <property type="entry name" value="Pirin"/>
    <property type="match status" value="1"/>
</dbReference>
<dbReference type="Proteomes" id="UP001519363">
    <property type="component" value="Unassembled WGS sequence"/>
</dbReference>
<sequence length="298" mass="32173">MTAELLTPREVPLGGLRAMRVDRLLPQRSRPTVGAWCFLDRFGPEATDMSVLPHPHTGLQTVTWPFAGRVRHRDTVGSDAVLLPGQLNLMTAGHGIAHSEFSLDGSEPLHGLQLWVALPEESAHVAPHFEQHTELPRYTGENVEGIVFLGALGDVVSPATTYSPLVGAELLLSPGTSRLPLRADFEHAVLVISGQAEVEGHVLEAGPMLYLGPGRTELGLTSAEGARVVLLGGTPFTEDLVMFWNFVGRSHEDVAAARAEWEDPAQTRFGHIPVHGDARIPAPALPGVRLTPRRPVKD</sequence>
<dbReference type="SUPFAM" id="SSF51182">
    <property type="entry name" value="RmlC-like cupins"/>
    <property type="match status" value="1"/>
</dbReference>
<proteinExistence type="inferred from homology"/>
<evidence type="ECO:0000313" key="5">
    <source>
        <dbReference type="EMBL" id="MBP2473093.1"/>
    </source>
</evidence>
<gene>
    <name evidence="5" type="ORF">JOF53_001965</name>
</gene>
<feature type="domain" description="Pirin C-terminal" evidence="4">
    <location>
        <begin position="177"/>
        <end position="263"/>
    </location>
</feature>
<dbReference type="Pfam" id="PF05726">
    <property type="entry name" value="Pirin_C"/>
    <property type="match status" value="1"/>
</dbReference>
<dbReference type="EMBL" id="JAGIOO010000001">
    <property type="protein sequence ID" value="MBP2473093.1"/>
    <property type="molecule type" value="Genomic_DNA"/>
</dbReference>
<evidence type="ECO:0000259" key="3">
    <source>
        <dbReference type="Pfam" id="PF02678"/>
    </source>
</evidence>
<feature type="domain" description="Pirin N-terminal" evidence="3">
    <location>
        <begin position="20"/>
        <end position="116"/>
    </location>
</feature>
<accession>A0ABS5A934</accession>
<dbReference type="InterPro" id="IPR008778">
    <property type="entry name" value="Pirin_C_dom"/>
</dbReference>
<dbReference type="PIRSF" id="PIRSF006232">
    <property type="entry name" value="Pirin"/>
    <property type="match status" value="1"/>
</dbReference>
<dbReference type="InterPro" id="IPR014710">
    <property type="entry name" value="RmlC-like_jellyroll"/>
</dbReference>
<dbReference type="InterPro" id="IPR003829">
    <property type="entry name" value="Pirin_N_dom"/>
</dbReference>
<organism evidence="5 6">
    <name type="scientific">Crossiella equi</name>
    <dbReference type="NCBI Taxonomy" id="130796"/>
    <lineage>
        <taxon>Bacteria</taxon>
        <taxon>Bacillati</taxon>
        <taxon>Actinomycetota</taxon>
        <taxon>Actinomycetes</taxon>
        <taxon>Pseudonocardiales</taxon>
        <taxon>Pseudonocardiaceae</taxon>
        <taxon>Crossiella</taxon>
    </lineage>
</organism>
<dbReference type="PANTHER" id="PTHR13903:SF8">
    <property type="entry name" value="PIRIN"/>
    <property type="match status" value="1"/>
</dbReference>
<keyword evidence="6" id="KW-1185">Reference proteome</keyword>
<dbReference type="InterPro" id="IPR012093">
    <property type="entry name" value="Pirin"/>
</dbReference>
<evidence type="ECO:0000256" key="1">
    <source>
        <dbReference type="ARBA" id="ARBA00008416"/>
    </source>
</evidence>